<dbReference type="InterPro" id="IPR036397">
    <property type="entry name" value="RNaseH_sf"/>
</dbReference>
<evidence type="ECO:0000259" key="14">
    <source>
        <dbReference type="PROSITE" id="PS50994"/>
    </source>
</evidence>
<dbReference type="InterPro" id="IPR043128">
    <property type="entry name" value="Rev_trsase/Diguanyl_cyclase"/>
</dbReference>
<proteinExistence type="predicted"/>
<keyword evidence="9" id="KW-0695">RNA-directed DNA polymerase</keyword>
<dbReference type="PROSITE" id="PS50175">
    <property type="entry name" value="ASP_PROT_RETROV"/>
    <property type="match status" value="1"/>
</dbReference>
<keyword evidence="8" id="KW-0229">DNA integration</keyword>
<keyword evidence="1" id="KW-0808">Transferase</keyword>
<evidence type="ECO:0000256" key="9">
    <source>
        <dbReference type="ARBA" id="ARBA00022918"/>
    </source>
</evidence>
<evidence type="ECO:0000313" key="15">
    <source>
        <dbReference type="EMBL" id="KAG7309608.1"/>
    </source>
</evidence>
<keyword evidence="6" id="KW-0460">Magnesium</keyword>
<dbReference type="InterPro" id="IPR012337">
    <property type="entry name" value="RNaseH-like_sf"/>
</dbReference>
<dbReference type="PROSITE" id="PS50994">
    <property type="entry name" value="INTEGRASE"/>
    <property type="match status" value="1"/>
</dbReference>
<dbReference type="PANTHER" id="PTHR37984:SF5">
    <property type="entry name" value="PROTEIN NYNRIN-LIKE"/>
    <property type="match status" value="1"/>
</dbReference>
<dbReference type="PANTHER" id="PTHR37984">
    <property type="entry name" value="PROTEIN CBG26694"/>
    <property type="match status" value="1"/>
</dbReference>
<reference evidence="15 16" key="1">
    <citation type="submission" date="2021-06" db="EMBL/GenBank/DDBJ databases">
        <title>A haploid diamondback moth (Plutella xylostella L.) genome assembly resolves 31 chromosomes and identifies a diamide resistance mutation.</title>
        <authorList>
            <person name="Ward C.M."/>
            <person name="Perry K.D."/>
            <person name="Baker G."/>
            <person name="Powis K."/>
            <person name="Heckel D.G."/>
            <person name="Baxter S.W."/>
        </authorList>
    </citation>
    <scope>NUCLEOTIDE SEQUENCE [LARGE SCALE GENOMIC DNA]</scope>
    <source>
        <strain evidence="15 16">LV</strain>
        <tissue evidence="15">Single pupa</tissue>
    </source>
</reference>
<dbReference type="Pfam" id="PF00665">
    <property type="entry name" value="rve"/>
    <property type="match status" value="1"/>
</dbReference>
<dbReference type="Gene3D" id="3.30.70.270">
    <property type="match status" value="2"/>
</dbReference>
<feature type="region of interest" description="Disordered" evidence="11">
    <location>
        <begin position="833"/>
        <end position="853"/>
    </location>
</feature>
<keyword evidence="2" id="KW-0548">Nucleotidyltransferase</keyword>
<dbReference type="CDD" id="cd01647">
    <property type="entry name" value="RT_LTR"/>
    <property type="match status" value="1"/>
</dbReference>
<evidence type="ECO:0000256" key="10">
    <source>
        <dbReference type="ARBA" id="ARBA00023268"/>
    </source>
</evidence>
<dbReference type="SUPFAM" id="SSF50630">
    <property type="entry name" value="Acid proteases"/>
    <property type="match status" value="1"/>
</dbReference>
<comment type="caution">
    <text evidence="15">The sequence shown here is derived from an EMBL/GenBank/DDBJ whole genome shotgun (WGS) entry which is preliminary data.</text>
</comment>
<dbReference type="InterPro" id="IPR001584">
    <property type="entry name" value="Integrase_cat-core"/>
</dbReference>
<evidence type="ECO:0000256" key="6">
    <source>
        <dbReference type="ARBA" id="ARBA00022842"/>
    </source>
</evidence>
<dbReference type="PROSITE" id="PS00141">
    <property type="entry name" value="ASP_PROTEASE"/>
    <property type="match status" value="1"/>
</dbReference>
<evidence type="ECO:0000259" key="12">
    <source>
        <dbReference type="PROSITE" id="PS50175"/>
    </source>
</evidence>
<keyword evidence="4" id="KW-0255">Endonuclease</keyword>
<dbReference type="CDD" id="cd09274">
    <property type="entry name" value="RNase_HI_RT_Ty3"/>
    <property type="match status" value="1"/>
</dbReference>
<feature type="domain" description="Integrase catalytic" evidence="14">
    <location>
        <begin position="569"/>
        <end position="742"/>
    </location>
</feature>
<dbReference type="Pfam" id="PF00078">
    <property type="entry name" value="RVT_1"/>
    <property type="match status" value="1"/>
</dbReference>
<evidence type="ECO:0000313" key="16">
    <source>
        <dbReference type="Proteomes" id="UP000823941"/>
    </source>
</evidence>
<dbReference type="Proteomes" id="UP000823941">
    <property type="component" value="Chromosome 6"/>
</dbReference>
<sequence length="866" mass="98907">MHRTMFIQVGKLIGQPLIAASDCPASSSGRLFIVDRKTKIKFLIDTGSDLCVFPRSAVREPRSKTKYELYAANGTNISTYGYKQLELDLGLRRAFTWRFTVADVTKPIIGVDFLVHYNLLVDCRNHRLIDNLTTLSVTVPASHQQPSDTISSVRTTAGSEENLFINILREFPEVTRPAGEPLLVPKHNTVHHIRTTPEPPVSSRPRRLDPERLQTAKKEFDEMLHNGTARRSESPWSSPLHLARKKNDGWRPCGDYRRLNARTIPDRYPIRNIQDFAHQLAGKQVFSTVDLVKAYNQIPVFKEDICKTAITTPFGLFEFPYMTFGLRNAAQSFQRFMDEVLRDLEFCYGYIDDIIIYSENQQQHIQHLRQLFQRLADYGILINTSKCVFGESEVTFLGFRVSAAGIQPLESKVQALQDYPVPKTMKELRRFLGMINFYRRFIPAAANIQAPLNALLAGRDAKGNKPVDLKPEHVEAFERCKASLSKATLLSHPDYKAPLSIQTDASDVAIGGVLQQKKGDTWHPLAFFSRKLSPSQRKYSPYDRELLAIYEAIRHFRHMVEAREFTIYTDHKPLTHAFSTPRDNCSPRQFRYLLTVIDRFSRWPEAYPLEDITAETCARTFIAGWVARFGCPERITTDRGRQFESQLFKTIATLIGASHHTTTSYHPAANGLVERLHRQLKAAITCHVNSRWTETLPLVLLGIRSAWKDDLQTSAAELVYGEPLRLPGHFFEPPIDEEIDMSDFTSRPRGLIRQLAPQPTSWHTSTNRIFYIPKDLHTSSHVFLKQGPAKRSLQPPYSGPYKVLKRGPKTFDIDVQGKQTTVTVDRLKPAFVSQPQTQVPVPKPHDEPMKKTRSGRVVHFPDYYRP</sequence>
<keyword evidence="16" id="KW-1185">Reference proteome</keyword>
<keyword evidence="10" id="KW-0511">Multifunctional enzyme</keyword>
<accession>A0ABQ7QX35</accession>
<dbReference type="InterPro" id="IPR043502">
    <property type="entry name" value="DNA/RNA_pol_sf"/>
</dbReference>
<feature type="domain" description="Reverse transcriptase" evidence="13">
    <location>
        <begin position="224"/>
        <end position="401"/>
    </location>
</feature>
<evidence type="ECO:0000259" key="13">
    <source>
        <dbReference type="PROSITE" id="PS50878"/>
    </source>
</evidence>
<evidence type="ECO:0000256" key="2">
    <source>
        <dbReference type="ARBA" id="ARBA00022695"/>
    </source>
</evidence>
<evidence type="ECO:0000256" key="11">
    <source>
        <dbReference type="SAM" id="MobiDB-lite"/>
    </source>
</evidence>
<evidence type="ECO:0000256" key="1">
    <source>
        <dbReference type="ARBA" id="ARBA00022679"/>
    </source>
</evidence>
<dbReference type="InterPro" id="IPR034132">
    <property type="entry name" value="RP_Saci-like"/>
</dbReference>
<dbReference type="InterPro" id="IPR021109">
    <property type="entry name" value="Peptidase_aspartic_dom_sf"/>
</dbReference>
<protein>
    <recommendedName>
        <fullName evidence="17">Endonuclease</fullName>
    </recommendedName>
</protein>
<dbReference type="EMBL" id="JAHIBW010000006">
    <property type="protein sequence ID" value="KAG7309608.1"/>
    <property type="molecule type" value="Genomic_DNA"/>
</dbReference>
<dbReference type="Gene3D" id="2.40.70.10">
    <property type="entry name" value="Acid Proteases"/>
    <property type="match status" value="1"/>
</dbReference>
<feature type="domain" description="Peptidase A2" evidence="12">
    <location>
        <begin position="40"/>
        <end position="113"/>
    </location>
</feature>
<dbReference type="InterPro" id="IPR041577">
    <property type="entry name" value="RT_RNaseH_2"/>
</dbReference>
<dbReference type="Gene3D" id="3.10.10.10">
    <property type="entry name" value="HIV Type 1 Reverse Transcriptase, subunit A, domain 1"/>
    <property type="match status" value="1"/>
</dbReference>
<evidence type="ECO:0000256" key="4">
    <source>
        <dbReference type="ARBA" id="ARBA00022759"/>
    </source>
</evidence>
<dbReference type="SUPFAM" id="SSF53098">
    <property type="entry name" value="Ribonuclease H-like"/>
    <property type="match status" value="1"/>
</dbReference>
<keyword evidence="5" id="KW-0378">Hydrolase</keyword>
<keyword evidence="3" id="KW-0540">Nuclease</keyword>
<dbReference type="InterPro" id="IPR000477">
    <property type="entry name" value="RT_dom"/>
</dbReference>
<evidence type="ECO:0000256" key="7">
    <source>
        <dbReference type="ARBA" id="ARBA00022884"/>
    </source>
</evidence>
<dbReference type="InterPro" id="IPR001969">
    <property type="entry name" value="Aspartic_peptidase_AS"/>
</dbReference>
<dbReference type="Gene3D" id="3.30.420.10">
    <property type="entry name" value="Ribonuclease H-like superfamily/Ribonuclease H"/>
    <property type="match status" value="1"/>
</dbReference>
<evidence type="ECO:0000256" key="5">
    <source>
        <dbReference type="ARBA" id="ARBA00022801"/>
    </source>
</evidence>
<evidence type="ECO:0000256" key="8">
    <source>
        <dbReference type="ARBA" id="ARBA00022908"/>
    </source>
</evidence>
<evidence type="ECO:0000256" key="3">
    <source>
        <dbReference type="ARBA" id="ARBA00022722"/>
    </source>
</evidence>
<dbReference type="PROSITE" id="PS50878">
    <property type="entry name" value="RT_POL"/>
    <property type="match status" value="1"/>
</dbReference>
<name>A0ABQ7QX35_PLUXY</name>
<dbReference type="Pfam" id="PF17919">
    <property type="entry name" value="RT_RNaseH_2"/>
    <property type="match status" value="1"/>
</dbReference>
<dbReference type="InterPro" id="IPR001995">
    <property type="entry name" value="Peptidase_A2_cat"/>
</dbReference>
<dbReference type="SUPFAM" id="SSF56672">
    <property type="entry name" value="DNA/RNA polymerases"/>
    <property type="match status" value="1"/>
</dbReference>
<dbReference type="InterPro" id="IPR050951">
    <property type="entry name" value="Retrovirus_Pol_polyprotein"/>
</dbReference>
<keyword evidence="7" id="KW-0694">RNA-binding</keyword>
<evidence type="ECO:0008006" key="17">
    <source>
        <dbReference type="Google" id="ProtNLM"/>
    </source>
</evidence>
<organism evidence="15 16">
    <name type="scientific">Plutella xylostella</name>
    <name type="common">Diamondback moth</name>
    <name type="synonym">Plutella maculipennis</name>
    <dbReference type="NCBI Taxonomy" id="51655"/>
    <lineage>
        <taxon>Eukaryota</taxon>
        <taxon>Metazoa</taxon>
        <taxon>Ecdysozoa</taxon>
        <taxon>Arthropoda</taxon>
        <taxon>Hexapoda</taxon>
        <taxon>Insecta</taxon>
        <taxon>Pterygota</taxon>
        <taxon>Neoptera</taxon>
        <taxon>Endopterygota</taxon>
        <taxon>Lepidoptera</taxon>
        <taxon>Glossata</taxon>
        <taxon>Ditrysia</taxon>
        <taxon>Yponomeutoidea</taxon>
        <taxon>Plutellidae</taxon>
        <taxon>Plutella</taxon>
    </lineage>
</organism>
<gene>
    <name evidence="15" type="ORF">JYU34_004079</name>
</gene>
<dbReference type="CDD" id="cd06094">
    <property type="entry name" value="RP_Saci_like"/>
    <property type="match status" value="1"/>
</dbReference>